<dbReference type="Gene3D" id="1.10.8.500">
    <property type="entry name" value="HAMP domain in histidine kinase"/>
    <property type="match status" value="1"/>
</dbReference>
<feature type="domain" description="Methyl-accepting transducer" evidence="10">
    <location>
        <begin position="365"/>
        <end position="601"/>
    </location>
</feature>
<comment type="caution">
    <text evidence="12">The sequence shown here is derived from an EMBL/GenBank/DDBJ whole genome shotgun (WGS) entry which is preliminary data.</text>
</comment>
<keyword evidence="6" id="KW-0472">Membrane</keyword>
<dbReference type="RefSeq" id="WP_114695511.1">
    <property type="nucleotide sequence ID" value="NZ_QQOH01000002.1"/>
</dbReference>
<dbReference type="AlphaFoldDB" id="A0A369WMG8"/>
<name>A0A369WMG8_9GAMM</name>
<dbReference type="Pfam" id="PF00015">
    <property type="entry name" value="MCPsignal"/>
    <property type="match status" value="1"/>
</dbReference>
<evidence type="ECO:0000256" key="3">
    <source>
        <dbReference type="ARBA" id="ARBA00022500"/>
    </source>
</evidence>
<evidence type="ECO:0000313" key="13">
    <source>
        <dbReference type="Proteomes" id="UP000253769"/>
    </source>
</evidence>
<dbReference type="GO" id="GO:0007165">
    <property type="term" value="P:signal transduction"/>
    <property type="evidence" value="ECO:0007669"/>
    <property type="project" value="UniProtKB-KW"/>
</dbReference>
<dbReference type="PROSITE" id="PS50885">
    <property type="entry name" value="HAMP"/>
    <property type="match status" value="1"/>
</dbReference>
<evidence type="ECO:0000256" key="9">
    <source>
        <dbReference type="PROSITE-ProRule" id="PRU00284"/>
    </source>
</evidence>
<evidence type="ECO:0000256" key="5">
    <source>
        <dbReference type="ARBA" id="ARBA00022989"/>
    </source>
</evidence>
<dbReference type="Pfam" id="PF02743">
    <property type="entry name" value="dCache_1"/>
    <property type="match status" value="1"/>
</dbReference>
<dbReference type="PANTHER" id="PTHR32089">
    <property type="entry name" value="METHYL-ACCEPTING CHEMOTAXIS PROTEIN MCPB"/>
    <property type="match status" value="1"/>
</dbReference>
<dbReference type="Proteomes" id="UP000253769">
    <property type="component" value="Unassembled WGS sequence"/>
</dbReference>
<evidence type="ECO:0000259" key="11">
    <source>
        <dbReference type="PROSITE" id="PS50885"/>
    </source>
</evidence>
<dbReference type="Pfam" id="PF00672">
    <property type="entry name" value="HAMP"/>
    <property type="match status" value="1"/>
</dbReference>
<keyword evidence="2" id="KW-1003">Cell membrane</keyword>
<accession>A0A369WMG8</accession>
<dbReference type="SMART" id="SM00304">
    <property type="entry name" value="HAMP"/>
    <property type="match status" value="1"/>
</dbReference>
<evidence type="ECO:0000256" key="7">
    <source>
        <dbReference type="ARBA" id="ARBA00023224"/>
    </source>
</evidence>
<evidence type="ECO:0000256" key="1">
    <source>
        <dbReference type="ARBA" id="ARBA00004651"/>
    </source>
</evidence>
<dbReference type="PANTHER" id="PTHR32089:SF112">
    <property type="entry name" value="LYSOZYME-LIKE PROTEIN-RELATED"/>
    <property type="match status" value="1"/>
</dbReference>
<evidence type="ECO:0000256" key="2">
    <source>
        <dbReference type="ARBA" id="ARBA00022475"/>
    </source>
</evidence>
<comment type="subcellular location">
    <subcellularLocation>
        <location evidence="1">Cell membrane</location>
        <topology evidence="1">Multi-pass membrane protein</topology>
    </subcellularLocation>
</comment>
<gene>
    <name evidence="12" type="ORF">DV711_09970</name>
</gene>
<evidence type="ECO:0000256" key="8">
    <source>
        <dbReference type="ARBA" id="ARBA00029447"/>
    </source>
</evidence>
<dbReference type="GO" id="GO:0006935">
    <property type="term" value="P:chemotaxis"/>
    <property type="evidence" value="ECO:0007669"/>
    <property type="project" value="UniProtKB-KW"/>
</dbReference>
<dbReference type="CDD" id="cd06225">
    <property type="entry name" value="HAMP"/>
    <property type="match status" value="1"/>
</dbReference>
<keyword evidence="3" id="KW-0145">Chemotaxis</keyword>
<feature type="domain" description="HAMP" evidence="11">
    <location>
        <begin position="306"/>
        <end position="360"/>
    </location>
</feature>
<keyword evidence="5" id="KW-1133">Transmembrane helix</keyword>
<dbReference type="OrthoDB" id="2489132at2"/>
<dbReference type="PROSITE" id="PS50111">
    <property type="entry name" value="CHEMOTAXIS_TRANSDUC_2"/>
    <property type="match status" value="1"/>
</dbReference>
<keyword evidence="7 9" id="KW-0807">Transducer</keyword>
<evidence type="ECO:0000259" key="10">
    <source>
        <dbReference type="PROSITE" id="PS50111"/>
    </source>
</evidence>
<evidence type="ECO:0000256" key="6">
    <source>
        <dbReference type="ARBA" id="ARBA00023136"/>
    </source>
</evidence>
<dbReference type="Gene3D" id="3.30.450.20">
    <property type="entry name" value="PAS domain"/>
    <property type="match status" value="1"/>
</dbReference>
<keyword evidence="13" id="KW-1185">Reference proteome</keyword>
<reference evidence="12 13" key="1">
    <citation type="submission" date="2018-07" db="EMBL/GenBank/DDBJ databases">
        <title>Motiliproteus coralliicola sp. nov., a bacterium isolated from Coral.</title>
        <authorList>
            <person name="Wang G."/>
        </authorList>
    </citation>
    <scope>NUCLEOTIDE SEQUENCE [LARGE SCALE GENOMIC DNA]</scope>
    <source>
        <strain evidence="12 13">C34</strain>
    </source>
</reference>
<dbReference type="InterPro" id="IPR003660">
    <property type="entry name" value="HAMP_dom"/>
</dbReference>
<evidence type="ECO:0000256" key="4">
    <source>
        <dbReference type="ARBA" id="ARBA00022692"/>
    </source>
</evidence>
<dbReference type="EMBL" id="QQOH01000002">
    <property type="protein sequence ID" value="RDE22877.1"/>
    <property type="molecule type" value="Genomic_DNA"/>
</dbReference>
<dbReference type="FunFam" id="1.10.287.950:FF:000001">
    <property type="entry name" value="Methyl-accepting chemotaxis sensory transducer"/>
    <property type="match status" value="1"/>
</dbReference>
<proteinExistence type="inferred from homology"/>
<sequence>MTVKQKLLLTTSVALILAVTVVTIMASQVASSAIEKRLNTVELPAVLESVSRGIEKSLVGPITVARSIATHPRYIEFLRSSEPPRQVADLSQFLAAIKQEFQAITAFYISVDSGSYYTDQGVFKTLSKANPRDDWFYGFVASNQDYELSLDIDEVSSQTTLFINYAVRSEGRVVAVAGIGLAFSEMADMIRQFRIGEHGGVMLADASGTVKLHRDKAMLGRSLSQRLGIDFSENSHPDETAVQRINDEHGDNLVAVKYLNQLNWFVVAEIPAQDVYGAIDKATVLLASVGAAITLGFVLITTGMINKMMRPLNQVAAMLEEISQGDGDLTHRLNISQRDEVGRLAGGYDRFVDSLDGVLLQVRKVSVSLSKSIASIDSQITNINTDVTEQQHQTAQVATAILEMGHTVQEIAGNATQASQRSSAVEQDSQQGLKAAQTAVKQVEGMEQQIQSTATVIERLAADTASIGTVLEVIRSISEQTNLLALNAAIEAARAGEQGRGFAVVADEVRTLAQRSHQSTEEIERIIDKLQLSAKEAVSAMQDGVSAAGQTQQEALESGQRLSLISNSVKQMSDMNLQIAAATEQQSTAVEEVNVAVTSIADIAKTNANYSDQVSRDCEDLRNQARLLMELVSHFKLSENG</sequence>
<dbReference type="SMART" id="SM00283">
    <property type="entry name" value="MA"/>
    <property type="match status" value="1"/>
</dbReference>
<dbReference type="InterPro" id="IPR004089">
    <property type="entry name" value="MCPsignal_dom"/>
</dbReference>
<dbReference type="CDD" id="cd18774">
    <property type="entry name" value="PDC2_HK_sensor"/>
    <property type="match status" value="1"/>
</dbReference>
<dbReference type="GO" id="GO:0005886">
    <property type="term" value="C:plasma membrane"/>
    <property type="evidence" value="ECO:0007669"/>
    <property type="project" value="UniProtKB-SubCell"/>
</dbReference>
<protein>
    <submittedName>
        <fullName evidence="12">Methyl-accepting chemotaxis protein</fullName>
    </submittedName>
</protein>
<organism evidence="12 13">
    <name type="scientific">Motiliproteus coralliicola</name>
    <dbReference type="NCBI Taxonomy" id="2283196"/>
    <lineage>
        <taxon>Bacteria</taxon>
        <taxon>Pseudomonadati</taxon>
        <taxon>Pseudomonadota</taxon>
        <taxon>Gammaproteobacteria</taxon>
        <taxon>Oceanospirillales</taxon>
        <taxon>Oceanospirillaceae</taxon>
        <taxon>Motiliproteus</taxon>
    </lineage>
</organism>
<keyword evidence="4" id="KW-0812">Transmembrane</keyword>
<dbReference type="SUPFAM" id="SSF58104">
    <property type="entry name" value="Methyl-accepting chemotaxis protein (MCP) signaling domain"/>
    <property type="match status" value="1"/>
</dbReference>
<dbReference type="CDD" id="cd11386">
    <property type="entry name" value="MCP_signal"/>
    <property type="match status" value="1"/>
</dbReference>
<dbReference type="Gene3D" id="1.10.287.950">
    <property type="entry name" value="Methyl-accepting chemotaxis protein"/>
    <property type="match status" value="1"/>
</dbReference>
<comment type="similarity">
    <text evidence="8">Belongs to the methyl-accepting chemotaxis (MCP) protein family.</text>
</comment>
<evidence type="ECO:0000313" key="12">
    <source>
        <dbReference type="EMBL" id="RDE22877.1"/>
    </source>
</evidence>
<dbReference type="InterPro" id="IPR033479">
    <property type="entry name" value="dCache_1"/>
</dbReference>